<comment type="caution">
    <text evidence="2">The sequence shown here is derived from an EMBL/GenBank/DDBJ whole genome shotgun (WGS) entry which is preliminary data.</text>
</comment>
<protein>
    <recommendedName>
        <fullName evidence="1">F-box domain-containing protein</fullName>
    </recommendedName>
</protein>
<organism evidence="2 3">
    <name type="scientific">Aldrovandia affinis</name>
    <dbReference type="NCBI Taxonomy" id="143900"/>
    <lineage>
        <taxon>Eukaryota</taxon>
        <taxon>Metazoa</taxon>
        <taxon>Chordata</taxon>
        <taxon>Craniata</taxon>
        <taxon>Vertebrata</taxon>
        <taxon>Euteleostomi</taxon>
        <taxon>Actinopterygii</taxon>
        <taxon>Neopterygii</taxon>
        <taxon>Teleostei</taxon>
        <taxon>Notacanthiformes</taxon>
        <taxon>Halosauridae</taxon>
        <taxon>Aldrovandia</taxon>
    </lineage>
</organism>
<dbReference type="Proteomes" id="UP001221898">
    <property type="component" value="Unassembled WGS sequence"/>
</dbReference>
<dbReference type="SUPFAM" id="SSF81383">
    <property type="entry name" value="F-box domain"/>
    <property type="match status" value="1"/>
</dbReference>
<gene>
    <name evidence="2" type="ORF">AAFF_G00008610</name>
</gene>
<dbReference type="InterPro" id="IPR038946">
    <property type="entry name" value="FBXO47"/>
</dbReference>
<dbReference type="Pfam" id="PF00646">
    <property type="entry name" value="F-box"/>
    <property type="match status" value="1"/>
</dbReference>
<dbReference type="Pfam" id="PF24467">
    <property type="entry name" value="ARM_FBXO47"/>
    <property type="match status" value="1"/>
</dbReference>
<reference evidence="2" key="1">
    <citation type="journal article" date="2023" name="Science">
        <title>Genome structures resolve the early diversification of teleost fishes.</title>
        <authorList>
            <person name="Parey E."/>
            <person name="Louis A."/>
            <person name="Montfort J."/>
            <person name="Bouchez O."/>
            <person name="Roques C."/>
            <person name="Iampietro C."/>
            <person name="Lluch J."/>
            <person name="Castinel A."/>
            <person name="Donnadieu C."/>
            <person name="Desvignes T."/>
            <person name="Floi Bucao C."/>
            <person name="Jouanno E."/>
            <person name="Wen M."/>
            <person name="Mejri S."/>
            <person name="Dirks R."/>
            <person name="Jansen H."/>
            <person name="Henkel C."/>
            <person name="Chen W.J."/>
            <person name="Zahm M."/>
            <person name="Cabau C."/>
            <person name="Klopp C."/>
            <person name="Thompson A.W."/>
            <person name="Robinson-Rechavi M."/>
            <person name="Braasch I."/>
            <person name="Lecointre G."/>
            <person name="Bobe J."/>
            <person name="Postlethwait J.H."/>
            <person name="Berthelot C."/>
            <person name="Roest Crollius H."/>
            <person name="Guiguen Y."/>
        </authorList>
    </citation>
    <scope>NUCLEOTIDE SEQUENCE</scope>
    <source>
        <strain evidence="2">NC1722</strain>
    </source>
</reference>
<sequence>MESGSKKFTMTHKCRRNINPRHRYVTRTVSARNQTEGMEGFFELLPAEVRDTILEYIPVVDLSVLSMVSKSINAHVVGYVSTQAWATRVIVLTLRHSGLLTLEEHILSHYRSLGVLFKRCTLLLPTKERLKFIFSKFRQLPNFTLDVRAATPGCLGFSSYGVFVQTLIAGWAEPECHRVFSFLCDFTNLPYKIETVARGKPGDFHDLELQIRLFCRSVLLDPWQNRRETLFWLTRILKPWPTTVQARLLFILYGPLRSDDTISWSEMRDSVVRHGGLWELAKALILLYTDLAGKDWPANTLLAIIDEITVTPEAWHMENVARMLVLSGNNTCYCVLSGKALDRRFFEIARLMVFIIMVCERDGRCMTWPVKMMGQICQVFRTSEDKWSFINSVESMFSEVAMEMYEVIMAGNRNEGIETFQTLCVLLSAAAHFHTKMVFSFYETY</sequence>
<dbReference type="PANTHER" id="PTHR34098">
    <property type="entry name" value="F-BOX ONLY PROTEIN 47"/>
    <property type="match status" value="1"/>
</dbReference>
<evidence type="ECO:0000313" key="2">
    <source>
        <dbReference type="EMBL" id="KAJ8415163.1"/>
    </source>
</evidence>
<keyword evidence="3" id="KW-1185">Reference proteome</keyword>
<evidence type="ECO:0000313" key="3">
    <source>
        <dbReference type="Proteomes" id="UP001221898"/>
    </source>
</evidence>
<dbReference type="PANTHER" id="PTHR34098:SF1">
    <property type="entry name" value="F-BOX ONLY PROTEIN 47"/>
    <property type="match status" value="1"/>
</dbReference>
<dbReference type="InterPro" id="IPR056622">
    <property type="entry name" value="ARM_FBXO47"/>
</dbReference>
<dbReference type="InterPro" id="IPR036047">
    <property type="entry name" value="F-box-like_dom_sf"/>
</dbReference>
<proteinExistence type="predicted"/>
<evidence type="ECO:0000259" key="1">
    <source>
        <dbReference type="PROSITE" id="PS50181"/>
    </source>
</evidence>
<dbReference type="AlphaFoldDB" id="A0AAD7T6N2"/>
<dbReference type="PROSITE" id="PS50181">
    <property type="entry name" value="FBOX"/>
    <property type="match status" value="1"/>
</dbReference>
<dbReference type="EMBL" id="JAINUG010000010">
    <property type="protein sequence ID" value="KAJ8415163.1"/>
    <property type="molecule type" value="Genomic_DNA"/>
</dbReference>
<feature type="domain" description="F-box" evidence="1">
    <location>
        <begin position="39"/>
        <end position="88"/>
    </location>
</feature>
<accession>A0AAD7T6N2</accession>
<name>A0AAD7T6N2_9TELE</name>
<dbReference type="InterPro" id="IPR001810">
    <property type="entry name" value="F-box_dom"/>
</dbReference>